<feature type="domain" description="PRC-barrel" evidence="3">
    <location>
        <begin position="127"/>
        <end position="201"/>
    </location>
</feature>
<keyword evidence="5" id="KW-1185">Reference proteome</keyword>
<protein>
    <submittedName>
        <fullName evidence="4">PRC-barrel domain protein</fullName>
    </submittedName>
</protein>
<sequence>MKHLFASVAVVAIVAGTSSVALADCEIVDADFEKTLMEQPEKRAGYAGTTVRDLRALRDAAMTLAAYGKEDACEEVATAIREISEDPDKAYEDRRASNGGGDKMAPLAEREKADYKNAVPVAQMSGQLRADKLLGADVRGVNNETIGEVTDIILDPTGKPGYAVISYGGFLGLGEEVSAVPFDRMKVSKQGSVFYLAMTEEQLEQAPRFERGKFDWIQDENWRKKNDSYYGSMKSGANAD</sequence>
<dbReference type="InterPro" id="IPR011033">
    <property type="entry name" value="PRC_barrel-like_sf"/>
</dbReference>
<feature type="compositionally biased region" description="Basic and acidic residues" evidence="1">
    <location>
        <begin position="85"/>
        <end position="96"/>
    </location>
</feature>
<keyword evidence="2" id="KW-0732">Signal</keyword>
<organism evidence="4 5">
    <name type="scientific">Oceanibacterium hippocampi</name>
    <dbReference type="NCBI Taxonomy" id="745714"/>
    <lineage>
        <taxon>Bacteria</taxon>
        <taxon>Pseudomonadati</taxon>
        <taxon>Pseudomonadota</taxon>
        <taxon>Alphaproteobacteria</taxon>
        <taxon>Sneathiellales</taxon>
        <taxon>Sneathiellaceae</taxon>
        <taxon>Oceanibacterium</taxon>
    </lineage>
</organism>
<dbReference type="SUPFAM" id="SSF50346">
    <property type="entry name" value="PRC-barrel domain"/>
    <property type="match status" value="1"/>
</dbReference>
<evidence type="ECO:0000313" key="5">
    <source>
        <dbReference type="Proteomes" id="UP000193200"/>
    </source>
</evidence>
<dbReference type="Gene3D" id="2.30.30.240">
    <property type="entry name" value="PRC-barrel domain"/>
    <property type="match status" value="1"/>
</dbReference>
<evidence type="ECO:0000256" key="2">
    <source>
        <dbReference type="SAM" id="SignalP"/>
    </source>
</evidence>
<evidence type="ECO:0000313" key="4">
    <source>
        <dbReference type="EMBL" id="SLN73815.1"/>
    </source>
</evidence>
<dbReference type="PANTHER" id="PTHR36505">
    <property type="entry name" value="BLR1072 PROTEIN"/>
    <property type="match status" value="1"/>
</dbReference>
<feature type="region of interest" description="Disordered" evidence="1">
    <location>
        <begin position="85"/>
        <end position="105"/>
    </location>
</feature>
<feature type="signal peptide" evidence="2">
    <location>
        <begin position="1"/>
        <end position="23"/>
    </location>
</feature>
<dbReference type="PANTHER" id="PTHR36505:SF1">
    <property type="entry name" value="BLR1072 PROTEIN"/>
    <property type="match status" value="1"/>
</dbReference>
<dbReference type="EMBL" id="FWFR01000003">
    <property type="protein sequence ID" value="SLN73815.1"/>
    <property type="molecule type" value="Genomic_DNA"/>
</dbReference>
<evidence type="ECO:0000256" key="1">
    <source>
        <dbReference type="SAM" id="MobiDB-lite"/>
    </source>
</evidence>
<gene>
    <name evidence="4" type="ORF">OCH7691_03668</name>
</gene>
<proteinExistence type="predicted"/>
<name>A0A1Y5U1A0_9PROT</name>
<reference evidence="4 5" key="1">
    <citation type="submission" date="2017-03" db="EMBL/GenBank/DDBJ databases">
        <authorList>
            <person name="Afonso C.L."/>
            <person name="Miller P.J."/>
            <person name="Scott M.A."/>
            <person name="Spackman E."/>
            <person name="Goraichik I."/>
            <person name="Dimitrov K.M."/>
            <person name="Suarez D.L."/>
            <person name="Swayne D.E."/>
        </authorList>
    </citation>
    <scope>NUCLEOTIDE SEQUENCE [LARGE SCALE GENOMIC DNA]</scope>
    <source>
        <strain evidence="4 5">CECT 7691</strain>
    </source>
</reference>
<dbReference type="InParanoid" id="A0A1Y5U1A0"/>
<dbReference type="Pfam" id="PF05239">
    <property type="entry name" value="PRC"/>
    <property type="match status" value="1"/>
</dbReference>
<accession>A0A1Y5U1A0</accession>
<dbReference type="AlphaFoldDB" id="A0A1Y5U1A0"/>
<evidence type="ECO:0000259" key="3">
    <source>
        <dbReference type="Pfam" id="PF05239"/>
    </source>
</evidence>
<dbReference type="RefSeq" id="WP_176245150.1">
    <property type="nucleotide sequence ID" value="NZ_FWFR01000003.1"/>
</dbReference>
<dbReference type="Proteomes" id="UP000193200">
    <property type="component" value="Unassembled WGS sequence"/>
</dbReference>
<dbReference type="InterPro" id="IPR027275">
    <property type="entry name" value="PRC-brl_dom"/>
</dbReference>
<feature type="chain" id="PRO_5013255278" evidence="2">
    <location>
        <begin position="24"/>
        <end position="240"/>
    </location>
</feature>